<dbReference type="InterPro" id="IPR000067">
    <property type="entry name" value="FlgMring_FliF"/>
</dbReference>
<evidence type="ECO:0000256" key="8">
    <source>
        <dbReference type="ARBA" id="ARBA00023143"/>
    </source>
</evidence>
<comment type="subcellular location">
    <subcellularLocation>
        <location evidence="1 9">Bacterial flagellum basal body</location>
    </subcellularLocation>
    <subcellularLocation>
        <location evidence="2">Cell membrane</location>
        <topology evidence="2">Multi-pass membrane protein</topology>
    </subcellularLocation>
</comment>
<evidence type="ECO:0000256" key="10">
    <source>
        <dbReference type="SAM" id="Coils"/>
    </source>
</evidence>
<comment type="function">
    <text evidence="9">The M ring may be actively involved in energy transduction.</text>
</comment>
<sequence>MNEQIKSFLNKIKTLWTSTSKKTKLIVFGVVALVLVGSLVLTAVLNHKTYVPLFENLTESETTEIMSALADKSVDVRLDSKGNITVPEQDEASVRMQLASAGYPKNGLSYYVVQDNNSMLSTDYERKQNENMQLQERIAASIKTLDGVSDAVVTISVPTENVFYLQETENTTASVIIHLDKGATLTESQVLGIQNLIAKSVSGLSKDNIALTDGEGNDLVKSASTLGGGTNSKIELTSKVEDDIKKKVNNVLAGPYDPAQYKISVTATLNTDSMKKETTAYTPSADGDNTGVVNQESSTMNVSGGTTTTGGVAGTTGNTDVTTYAQNARANGGTVTGITEDKTYSVSQEITQTEKTDAAIQAVSIGIAIDQKDLNATERENLVQLVSFAAGVAPENVTIRNFEFAGTEDNVEVEQQGGLTTQNILVFGGIAGGVLLLLLILMFILMRGRKKKKVKGEGFEASFGPGQEAEADELFAAMAGEEGSAVPPIEPIKPLKDDKKEKVKEFAQMNPEIAAQLFKSWLKNESE</sequence>
<evidence type="ECO:0000256" key="4">
    <source>
        <dbReference type="ARBA" id="ARBA00022475"/>
    </source>
</evidence>
<comment type="similarity">
    <text evidence="3 9">Belongs to the FliF family.</text>
</comment>
<keyword evidence="15" id="KW-0969">Cilium</keyword>
<dbReference type="PANTHER" id="PTHR30046:SF0">
    <property type="entry name" value="FLAGELLAR M-RING PROTEIN"/>
    <property type="match status" value="1"/>
</dbReference>
<dbReference type="InterPro" id="IPR006182">
    <property type="entry name" value="FliF_N_dom"/>
</dbReference>
<evidence type="ECO:0000256" key="3">
    <source>
        <dbReference type="ARBA" id="ARBA00007971"/>
    </source>
</evidence>
<dbReference type="NCBIfam" id="TIGR00206">
    <property type="entry name" value="fliF"/>
    <property type="match status" value="1"/>
</dbReference>
<dbReference type="PANTHER" id="PTHR30046">
    <property type="entry name" value="FLAGELLAR M-RING PROTEIN"/>
    <property type="match status" value="1"/>
</dbReference>
<dbReference type="InterPro" id="IPR043427">
    <property type="entry name" value="YscJ/FliF"/>
</dbReference>
<dbReference type="Pfam" id="PF01514">
    <property type="entry name" value="YscJ_FliF"/>
    <property type="match status" value="1"/>
</dbReference>
<feature type="domain" description="Flagellar M-ring N-terminal" evidence="13">
    <location>
        <begin position="46"/>
        <end position="219"/>
    </location>
</feature>
<gene>
    <name evidence="15" type="primary">fliF</name>
    <name evidence="15" type="ORF">GH808_10295</name>
</gene>
<comment type="caution">
    <text evidence="15">The sequence shown here is derived from an EMBL/GenBank/DDBJ whole genome shotgun (WGS) entry which is preliminary data.</text>
</comment>
<dbReference type="Gene3D" id="3.30.300.30">
    <property type="match status" value="1"/>
</dbReference>
<evidence type="ECO:0000256" key="1">
    <source>
        <dbReference type="ARBA" id="ARBA00004117"/>
    </source>
</evidence>
<feature type="domain" description="Flagellar M-ring C-terminal" evidence="14">
    <location>
        <begin position="257"/>
        <end position="404"/>
    </location>
</feature>
<keyword evidence="16" id="KW-1185">Reference proteome</keyword>
<keyword evidence="7 12" id="KW-0472">Membrane</keyword>
<keyword evidence="6 12" id="KW-1133">Transmembrane helix</keyword>
<keyword evidence="8 9" id="KW-0975">Bacterial flagellum</keyword>
<keyword evidence="15" id="KW-0966">Cell projection</keyword>
<feature type="region of interest" description="Disordered" evidence="11">
    <location>
        <begin position="279"/>
        <end position="316"/>
    </location>
</feature>
<dbReference type="InterPro" id="IPR013556">
    <property type="entry name" value="Flag_M-ring_C"/>
</dbReference>
<accession>A0ABR6WWS5</accession>
<dbReference type="EMBL" id="WJBC01000014">
    <property type="protein sequence ID" value="MBC3804820.1"/>
    <property type="molecule type" value="Genomic_DNA"/>
</dbReference>
<evidence type="ECO:0000259" key="14">
    <source>
        <dbReference type="Pfam" id="PF08345"/>
    </source>
</evidence>
<proteinExistence type="inferred from homology"/>
<feature type="coiled-coil region" evidence="10">
    <location>
        <begin position="117"/>
        <end position="144"/>
    </location>
</feature>
<feature type="compositionally biased region" description="Low complexity" evidence="11">
    <location>
        <begin position="297"/>
        <end position="306"/>
    </location>
</feature>
<dbReference type="InterPro" id="IPR045851">
    <property type="entry name" value="AMP-bd_C_sf"/>
</dbReference>
<evidence type="ECO:0000256" key="7">
    <source>
        <dbReference type="ARBA" id="ARBA00023136"/>
    </source>
</evidence>
<keyword evidence="4" id="KW-1003">Cell membrane</keyword>
<feature type="transmembrane region" description="Helical" evidence="12">
    <location>
        <begin position="424"/>
        <end position="445"/>
    </location>
</feature>
<evidence type="ECO:0000256" key="5">
    <source>
        <dbReference type="ARBA" id="ARBA00022692"/>
    </source>
</evidence>
<name>A0ABR6WWS5_9FIRM</name>
<organism evidence="15 16">
    <name type="scientific">Acetobacterium fimetarium</name>
    <dbReference type="NCBI Taxonomy" id="52691"/>
    <lineage>
        <taxon>Bacteria</taxon>
        <taxon>Bacillati</taxon>
        <taxon>Bacillota</taxon>
        <taxon>Clostridia</taxon>
        <taxon>Eubacteriales</taxon>
        <taxon>Eubacteriaceae</taxon>
        <taxon>Acetobacterium</taxon>
    </lineage>
</organism>
<dbReference type="PIRSF" id="PIRSF004862">
    <property type="entry name" value="FliF"/>
    <property type="match status" value="1"/>
</dbReference>
<feature type="transmembrane region" description="Helical" evidence="12">
    <location>
        <begin position="25"/>
        <end position="45"/>
    </location>
</feature>
<protein>
    <recommendedName>
        <fullName evidence="9">Flagellar M-ring protein</fullName>
    </recommendedName>
</protein>
<evidence type="ECO:0000256" key="11">
    <source>
        <dbReference type="SAM" id="MobiDB-lite"/>
    </source>
</evidence>
<dbReference type="RefSeq" id="WP_186842704.1">
    <property type="nucleotide sequence ID" value="NZ_WJBC01000014.1"/>
</dbReference>
<keyword evidence="5 12" id="KW-0812">Transmembrane</keyword>
<reference evidence="15 16" key="1">
    <citation type="journal article" date="2020" name="mSystems">
        <title>Defining Genomic and Predicted Metabolic Features of the Acetobacterium Genus.</title>
        <authorList>
            <person name="Ross D.E."/>
            <person name="Marshall C.W."/>
            <person name="Gulliver D."/>
            <person name="May H.D."/>
            <person name="Norman R.S."/>
        </authorList>
    </citation>
    <scope>NUCLEOTIDE SEQUENCE [LARGE SCALE GENOMIC DNA]</scope>
    <source>
        <strain evidence="15 16">DSM 8238</strain>
    </source>
</reference>
<evidence type="ECO:0000256" key="12">
    <source>
        <dbReference type="SAM" id="Phobius"/>
    </source>
</evidence>
<keyword evidence="10" id="KW-0175">Coiled coil</keyword>
<evidence type="ECO:0000256" key="2">
    <source>
        <dbReference type="ARBA" id="ARBA00004651"/>
    </source>
</evidence>
<dbReference type="PRINTS" id="PR01009">
    <property type="entry name" value="FLGMRINGFLIF"/>
</dbReference>
<dbReference type="Proteomes" id="UP000603234">
    <property type="component" value="Unassembled WGS sequence"/>
</dbReference>
<evidence type="ECO:0000256" key="9">
    <source>
        <dbReference type="PIRNR" id="PIRNR004862"/>
    </source>
</evidence>
<evidence type="ECO:0000313" key="16">
    <source>
        <dbReference type="Proteomes" id="UP000603234"/>
    </source>
</evidence>
<dbReference type="Pfam" id="PF08345">
    <property type="entry name" value="YscJ_FliF_C"/>
    <property type="match status" value="1"/>
</dbReference>
<evidence type="ECO:0000256" key="6">
    <source>
        <dbReference type="ARBA" id="ARBA00022989"/>
    </source>
</evidence>
<evidence type="ECO:0000259" key="13">
    <source>
        <dbReference type="Pfam" id="PF01514"/>
    </source>
</evidence>
<evidence type="ECO:0000313" key="15">
    <source>
        <dbReference type="EMBL" id="MBC3804820.1"/>
    </source>
</evidence>
<keyword evidence="15" id="KW-0282">Flagellum</keyword>